<evidence type="ECO:0000313" key="1">
    <source>
        <dbReference type="EMBL" id="MBD2181516.1"/>
    </source>
</evidence>
<dbReference type="CDD" id="cd16382">
    <property type="entry name" value="XisI-like"/>
    <property type="match status" value="1"/>
</dbReference>
<dbReference type="InterPro" id="IPR035943">
    <property type="entry name" value="XisI-like_sf"/>
</dbReference>
<reference evidence="1" key="1">
    <citation type="journal article" date="2015" name="ISME J.">
        <title>Draft Genome Sequence of Streptomyces incarnatus NRRL8089, which Produces the Nucleoside Antibiotic Sinefungin.</title>
        <authorList>
            <person name="Oshima K."/>
            <person name="Hattori M."/>
            <person name="Shimizu H."/>
            <person name="Fukuda K."/>
            <person name="Nemoto M."/>
            <person name="Inagaki K."/>
            <person name="Tamura T."/>
        </authorList>
    </citation>
    <scope>NUCLEOTIDE SEQUENCE</scope>
    <source>
        <strain evidence="1">FACHB-1375</strain>
    </source>
</reference>
<comment type="caution">
    <text evidence="1">The sequence shown here is derived from an EMBL/GenBank/DDBJ whole genome shotgun (WGS) entry which is preliminary data.</text>
</comment>
<dbReference type="RefSeq" id="WP_190464321.1">
    <property type="nucleotide sequence ID" value="NZ_JACJPW010000021.1"/>
</dbReference>
<organism evidence="1 2">
    <name type="scientific">Aerosakkonema funiforme FACHB-1375</name>
    <dbReference type="NCBI Taxonomy" id="2949571"/>
    <lineage>
        <taxon>Bacteria</taxon>
        <taxon>Bacillati</taxon>
        <taxon>Cyanobacteriota</taxon>
        <taxon>Cyanophyceae</taxon>
        <taxon>Oscillatoriophycideae</taxon>
        <taxon>Aerosakkonematales</taxon>
        <taxon>Aerosakkonemataceae</taxon>
        <taxon>Aerosakkonema</taxon>
    </lineage>
</organism>
<accession>A0A926VCU1</accession>
<evidence type="ECO:0000313" key="2">
    <source>
        <dbReference type="Proteomes" id="UP000641646"/>
    </source>
</evidence>
<reference evidence="1" key="2">
    <citation type="submission" date="2020-08" db="EMBL/GenBank/DDBJ databases">
        <authorList>
            <person name="Chen M."/>
            <person name="Teng W."/>
            <person name="Zhao L."/>
            <person name="Hu C."/>
            <person name="Zhou Y."/>
            <person name="Han B."/>
            <person name="Song L."/>
            <person name="Shu W."/>
        </authorList>
    </citation>
    <scope>NUCLEOTIDE SEQUENCE</scope>
    <source>
        <strain evidence="1">FACHB-1375</strain>
    </source>
</reference>
<proteinExistence type="predicted"/>
<dbReference type="Proteomes" id="UP000641646">
    <property type="component" value="Unassembled WGS sequence"/>
</dbReference>
<dbReference type="AlphaFoldDB" id="A0A926VCU1"/>
<dbReference type="SUPFAM" id="SSF143847">
    <property type="entry name" value="XisI-like"/>
    <property type="match status" value="1"/>
</dbReference>
<dbReference type="InterPro" id="IPR014968">
    <property type="entry name" value="XisI"/>
</dbReference>
<dbReference type="Gene3D" id="3.30.310.110">
    <property type="entry name" value="XisI-like"/>
    <property type="match status" value="1"/>
</dbReference>
<dbReference type="EMBL" id="JACJPW010000021">
    <property type="protein sequence ID" value="MBD2181516.1"/>
    <property type="molecule type" value="Genomic_DNA"/>
</dbReference>
<dbReference type="Pfam" id="PF08869">
    <property type="entry name" value="XisI"/>
    <property type="match status" value="1"/>
</dbReference>
<gene>
    <name evidence="1" type="ORF">H6G03_10410</name>
</gene>
<name>A0A926VCU1_9CYAN</name>
<keyword evidence="2" id="KW-1185">Reference proteome</keyword>
<protein>
    <submittedName>
        <fullName evidence="1">XisI protein</fullName>
    </submittedName>
</protein>
<sequence>MEKLDYRQLVKKVIEKHASEQSKADANKAYIVFDTERDRYLLLYVGWRDEERQHGCPIHVDIQDGKIWIQRDFTEEGIANELAEMGVPKTDIVLGFRSPYVRQFTEFAVR</sequence>